<evidence type="ECO:0000256" key="1">
    <source>
        <dbReference type="SAM" id="Phobius"/>
    </source>
</evidence>
<keyword evidence="1" id="KW-1133">Transmembrane helix</keyword>
<accession>A0ABR9ULI3</accession>
<keyword evidence="1" id="KW-0472">Membrane</keyword>
<comment type="caution">
    <text evidence="2">The sequence shown here is derived from an EMBL/GenBank/DDBJ whole genome shotgun (WGS) entry which is preliminary data.</text>
</comment>
<evidence type="ECO:0000313" key="2">
    <source>
        <dbReference type="EMBL" id="MBE9188870.1"/>
    </source>
</evidence>
<dbReference type="EMBL" id="JADEWN010000001">
    <property type="protein sequence ID" value="MBE9188870.1"/>
    <property type="molecule type" value="Genomic_DNA"/>
</dbReference>
<name>A0ABR9ULI3_9CHRO</name>
<dbReference type="Proteomes" id="UP000651156">
    <property type="component" value="Unassembled WGS sequence"/>
</dbReference>
<gene>
    <name evidence="2" type="ORF">IQ230_00520</name>
</gene>
<evidence type="ECO:0000313" key="3">
    <source>
        <dbReference type="Proteomes" id="UP000651156"/>
    </source>
</evidence>
<reference evidence="2 3" key="1">
    <citation type="submission" date="2020-10" db="EMBL/GenBank/DDBJ databases">
        <authorList>
            <person name="Castelo-Branco R."/>
            <person name="Eusebio N."/>
            <person name="Adriana R."/>
            <person name="Vieira A."/>
            <person name="Brugerolle De Fraissinette N."/>
            <person name="Rezende De Castro R."/>
            <person name="Schneider M.P."/>
            <person name="Vasconcelos V."/>
            <person name="Leao P.N."/>
        </authorList>
    </citation>
    <scope>NUCLEOTIDE SEQUENCE [LARGE SCALE GENOMIC DNA]</scope>
    <source>
        <strain evidence="2 3">LEGE 06123</strain>
    </source>
</reference>
<sequence length="277" mass="31388">MSAVLTMHKTRFLRTLLRFLARWRLLWIVLLSSLLLSGCVQYQAGVNFDSPNHGEIIQHIKLGDRLMTFSGDSATEWLDSIERRARKLDGKVKRISSEELTVTIPFNNGAELESKFNEFFHPTAKTNTAITQPSEIPVVNSQLKLNQNNFIFLLRNRLTYELDLRSLSLVSTNGNVLINPNEILDLEFRLNTPWGAKSVETDENAVPPEIAERQLVWTLKPGALNHLEAIFWLPNPLGIGTFIIILFITAGIYLRYNFMPDPTTQIAPSLTPESKAT</sequence>
<protein>
    <submittedName>
        <fullName evidence="2">DUF3153 domain-containing protein</fullName>
    </submittedName>
</protein>
<proteinExistence type="predicted"/>
<keyword evidence="3" id="KW-1185">Reference proteome</keyword>
<organism evidence="2 3">
    <name type="scientific">Gloeocapsopsis crepidinum LEGE 06123</name>
    <dbReference type="NCBI Taxonomy" id="588587"/>
    <lineage>
        <taxon>Bacteria</taxon>
        <taxon>Bacillati</taxon>
        <taxon>Cyanobacteriota</taxon>
        <taxon>Cyanophyceae</taxon>
        <taxon>Oscillatoriophycideae</taxon>
        <taxon>Chroococcales</taxon>
        <taxon>Chroococcaceae</taxon>
        <taxon>Gloeocapsopsis</taxon>
    </lineage>
</organism>
<keyword evidence="1" id="KW-0812">Transmembrane</keyword>
<feature type="transmembrane region" description="Helical" evidence="1">
    <location>
        <begin position="229"/>
        <end position="254"/>
    </location>
</feature>
<dbReference type="RefSeq" id="WP_193929795.1">
    <property type="nucleotide sequence ID" value="NZ_CAWPMZ010000041.1"/>
</dbReference>
<dbReference type="InterPro" id="IPR021499">
    <property type="entry name" value="DUF3153"/>
</dbReference>
<dbReference type="Pfam" id="PF11353">
    <property type="entry name" value="DUF3153"/>
    <property type="match status" value="1"/>
</dbReference>